<dbReference type="EMBL" id="JBANAX010000176">
    <property type="protein sequence ID" value="KAL1219591.1"/>
    <property type="molecule type" value="Genomic_DNA"/>
</dbReference>
<name>A0ABD1BQW9_CARAN</name>
<protein>
    <submittedName>
        <fullName evidence="1">Amyrin synthase LUP2</fullName>
    </submittedName>
</protein>
<accession>A0ABD1BQW9</accession>
<evidence type="ECO:0000313" key="2">
    <source>
        <dbReference type="Proteomes" id="UP001558713"/>
    </source>
</evidence>
<dbReference type="InterPro" id="IPR018333">
    <property type="entry name" value="Squalene_cyclase"/>
</dbReference>
<sequence length="104" mass="12074">MISIDYHFSHLLLSQHRIVIWVKINDGEGITHKNAMDALQRGIYFFSALQASDGHWPAEIARPLFFLPPLVFCLYITGHLELIFDAEHLKETLRYIYCLQNDDG</sequence>
<proteinExistence type="predicted"/>
<dbReference type="SUPFAM" id="SSF81853">
    <property type="entry name" value="Family 10 polysaccharide lyase"/>
    <property type="match status" value="1"/>
</dbReference>
<keyword evidence="2" id="KW-1185">Reference proteome</keyword>
<dbReference type="PANTHER" id="PTHR11764:SF58">
    <property type="entry name" value="BETA-AMYRIN SYNTHASE-RELATED"/>
    <property type="match status" value="1"/>
</dbReference>
<comment type="caution">
    <text evidence="1">The sequence shown here is derived from an EMBL/GenBank/DDBJ whole genome shotgun (WGS) entry which is preliminary data.</text>
</comment>
<gene>
    <name evidence="1" type="ORF">V5N11_009718</name>
</gene>
<dbReference type="Gene3D" id="1.50.10.20">
    <property type="match status" value="1"/>
</dbReference>
<organism evidence="1 2">
    <name type="scientific">Cardamine amara subsp. amara</name>
    <dbReference type="NCBI Taxonomy" id="228776"/>
    <lineage>
        <taxon>Eukaryota</taxon>
        <taxon>Viridiplantae</taxon>
        <taxon>Streptophyta</taxon>
        <taxon>Embryophyta</taxon>
        <taxon>Tracheophyta</taxon>
        <taxon>Spermatophyta</taxon>
        <taxon>Magnoliopsida</taxon>
        <taxon>eudicotyledons</taxon>
        <taxon>Gunneridae</taxon>
        <taxon>Pentapetalae</taxon>
        <taxon>rosids</taxon>
        <taxon>malvids</taxon>
        <taxon>Brassicales</taxon>
        <taxon>Brassicaceae</taxon>
        <taxon>Cardamineae</taxon>
        <taxon>Cardamine</taxon>
    </lineage>
</organism>
<dbReference type="AlphaFoldDB" id="A0ABD1BQW9"/>
<reference evidence="1 2" key="1">
    <citation type="submission" date="2024-04" db="EMBL/GenBank/DDBJ databases">
        <title>Genome assembly C_amara_ONT_v2.</title>
        <authorList>
            <person name="Yant L."/>
            <person name="Moore C."/>
            <person name="Slenker M."/>
        </authorList>
    </citation>
    <scope>NUCLEOTIDE SEQUENCE [LARGE SCALE GENOMIC DNA]</scope>
    <source>
        <tissue evidence="1">Leaf</tissue>
    </source>
</reference>
<dbReference type="Proteomes" id="UP001558713">
    <property type="component" value="Unassembled WGS sequence"/>
</dbReference>
<evidence type="ECO:0000313" key="1">
    <source>
        <dbReference type="EMBL" id="KAL1219591.1"/>
    </source>
</evidence>
<dbReference type="PANTHER" id="PTHR11764">
    <property type="entry name" value="TERPENE CYCLASE/MUTASE FAMILY MEMBER"/>
    <property type="match status" value="1"/>
</dbReference>